<dbReference type="EMBL" id="AGEE01000027">
    <property type="protein sequence ID" value="EHO09926.1"/>
    <property type="molecule type" value="Genomic_DNA"/>
</dbReference>
<protein>
    <submittedName>
        <fullName evidence="7">Sialic acid O-acetyltransferase NeuD family sugar O-acyltransferase</fullName>
    </submittedName>
</protein>
<evidence type="ECO:0000256" key="5">
    <source>
        <dbReference type="PIRSR" id="PIRSR620019-2"/>
    </source>
</evidence>
<accession>A0AAV3F1X7</accession>
<sequence>MNIAIIGAGDLAIQIAHFIKNDTSDNVTCFFDDYKEKGSTLKGVKIYGGISEVLEHYEKGFFDKVICAIGYNHLNEKKRICESLLAHNIPFYTFIHSSAIVDISATIGEGSVIYPGVIIDQRVVIGTNTILNLGVIVSHDTKIGCSNFLAPNVTIAGFCNIGDCCNIGMTVTVIDNVTVTSNVRVGASSLVLRSINIDGLYVGSPCVKIK</sequence>
<dbReference type="Gene3D" id="3.40.50.20">
    <property type="match status" value="1"/>
</dbReference>
<dbReference type="PANTHER" id="PTHR43300">
    <property type="entry name" value="ACETYLTRANSFERASE"/>
    <property type="match status" value="1"/>
</dbReference>
<dbReference type="Pfam" id="PF17836">
    <property type="entry name" value="PglD_N"/>
    <property type="match status" value="1"/>
</dbReference>
<reference evidence="7 8" key="1">
    <citation type="submission" date="2011-11" db="EMBL/GenBank/DDBJ databases">
        <title>The Genome Sequence of Myroides odoratimimus CIP 101113.</title>
        <authorList>
            <person name="Earl A."/>
            <person name="Ward D."/>
            <person name="Feldgarden M."/>
            <person name="Gevers D."/>
            <person name="Huys G."/>
            <person name="Young S.K."/>
            <person name="Zeng Q."/>
            <person name="Gargeya S."/>
            <person name="Fitzgerald M."/>
            <person name="Haas B."/>
            <person name="Abouelleil A."/>
            <person name="Alvarado L."/>
            <person name="Arachchi H.M."/>
            <person name="Berlin A."/>
            <person name="Brown A."/>
            <person name="Chapman S.B."/>
            <person name="Chen Z."/>
            <person name="Dunbar C."/>
            <person name="Freedman E."/>
            <person name="Gearin G."/>
            <person name="Goldberg J."/>
            <person name="Griggs A."/>
            <person name="Gujja S."/>
            <person name="Heiman D."/>
            <person name="Howarth C."/>
            <person name="Larson L."/>
            <person name="Lui A."/>
            <person name="MacDonald P.J.P."/>
            <person name="Montmayeur A."/>
            <person name="Murphy C."/>
            <person name="Neiman D."/>
            <person name="Pearson M."/>
            <person name="Priest M."/>
            <person name="Roberts A."/>
            <person name="Saif S."/>
            <person name="Shea T."/>
            <person name="Shenoy N."/>
            <person name="Sisk P."/>
            <person name="Stolte C."/>
            <person name="Sykes S."/>
            <person name="Wortman J."/>
            <person name="Nusbaum C."/>
            <person name="Birren B."/>
        </authorList>
    </citation>
    <scope>NUCLEOTIDE SEQUENCE [LARGE SCALE GENOMIC DNA]</scope>
    <source>
        <strain evidence="7 8">CIP 101113</strain>
    </source>
</reference>
<keyword evidence="3" id="KW-0677">Repeat</keyword>
<evidence type="ECO:0000256" key="1">
    <source>
        <dbReference type="ARBA" id="ARBA00007274"/>
    </source>
</evidence>
<feature type="site" description="Increases basicity of active site His" evidence="4">
    <location>
        <position position="140"/>
    </location>
</feature>
<comment type="similarity">
    <text evidence="1">Belongs to the transferase hexapeptide repeat family.</text>
</comment>
<dbReference type="InterPro" id="IPR020019">
    <property type="entry name" value="AcTrfase_PglD-like"/>
</dbReference>
<gene>
    <name evidence="7" type="ORF">HMPREF9715_02227</name>
</gene>
<dbReference type="GO" id="GO:0016740">
    <property type="term" value="F:transferase activity"/>
    <property type="evidence" value="ECO:0007669"/>
    <property type="project" value="UniProtKB-KW"/>
</dbReference>
<dbReference type="PANTHER" id="PTHR43300:SF7">
    <property type="entry name" value="UDP-N-ACETYLBACILLOSAMINE N-ACETYLTRANSFERASE"/>
    <property type="match status" value="1"/>
</dbReference>
<dbReference type="Gene3D" id="2.160.10.10">
    <property type="entry name" value="Hexapeptide repeat proteins"/>
    <property type="match status" value="1"/>
</dbReference>
<proteinExistence type="inferred from homology"/>
<feature type="active site" description="Proton acceptor" evidence="4">
    <location>
        <position position="139"/>
    </location>
</feature>
<evidence type="ECO:0000313" key="7">
    <source>
        <dbReference type="EMBL" id="EHO09926.1"/>
    </source>
</evidence>
<name>A0AAV3F1X7_9FLAO</name>
<evidence type="ECO:0000256" key="4">
    <source>
        <dbReference type="PIRSR" id="PIRSR620019-1"/>
    </source>
</evidence>
<feature type="domain" description="PglD N-terminal" evidence="6">
    <location>
        <begin position="2"/>
        <end position="76"/>
    </location>
</feature>
<dbReference type="SUPFAM" id="SSF51161">
    <property type="entry name" value="Trimeric LpxA-like enzymes"/>
    <property type="match status" value="1"/>
</dbReference>
<dbReference type="RefSeq" id="WP_006263836.1">
    <property type="nucleotide sequence ID" value="NZ_JH590838.1"/>
</dbReference>
<comment type="caution">
    <text evidence="7">The sequence shown here is derived from an EMBL/GenBank/DDBJ whole genome shotgun (WGS) entry which is preliminary data.</text>
</comment>
<dbReference type="InterPro" id="IPR041561">
    <property type="entry name" value="PglD_N"/>
</dbReference>
<dbReference type="InterPro" id="IPR011004">
    <property type="entry name" value="Trimer_LpxA-like_sf"/>
</dbReference>
<evidence type="ECO:0000256" key="3">
    <source>
        <dbReference type="ARBA" id="ARBA00022737"/>
    </source>
</evidence>
<evidence type="ECO:0000259" key="6">
    <source>
        <dbReference type="Pfam" id="PF17836"/>
    </source>
</evidence>
<keyword evidence="2" id="KW-0808">Transferase</keyword>
<dbReference type="PROSITE" id="PS00101">
    <property type="entry name" value="HEXAPEP_TRANSFERASES"/>
    <property type="match status" value="1"/>
</dbReference>
<dbReference type="AlphaFoldDB" id="A0AAV3F1X7"/>
<dbReference type="InterPro" id="IPR018357">
    <property type="entry name" value="Hexapep_transf_CS"/>
</dbReference>
<dbReference type="InterPro" id="IPR050179">
    <property type="entry name" value="Trans_hexapeptide_repeat"/>
</dbReference>
<evidence type="ECO:0000313" key="8">
    <source>
        <dbReference type="Proteomes" id="UP000004834"/>
    </source>
</evidence>
<dbReference type="Proteomes" id="UP000004834">
    <property type="component" value="Unassembled WGS sequence"/>
</dbReference>
<dbReference type="NCBIfam" id="TIGR03570">
    <property type="entry name" value="NeuD_NnaD"/>
    <property type="match status" value="1"/>
</dbReference>
<feature type="binding site" evidence="5">
    <location>
        <position position="70"/>
    </location>
    <ligand>
        <name>substrate</name>
    </ligand>
</feature>
<evidence type="ECO:0000256" key="2">
    <source>
        <dbReference type="ARBA" id="ARBA00022679"/>
    </source>
</evidence>
<dbReference type="CDD" id="cd03360">
    <property type="entry name" value="LbH_AT_putative"/>
    <property type="match status" value="1"/>
</dbReference>
<organism evidence="7 8">
    <name type="scientific">Myroides odoratimimus CIP 101113</name>
    <dbReference type="NCBI Taxonomy" id="883154"/>
    <lineage>
        <taxon>Bacteria</taxon>
        <taxon>Pseudomonadati</taxon>
        <taxon>Bacteroidota</taxon>
        <taxon>Flavobacteriia</taxon>
        <taxon>Flavobacteriales</taxon>
        <taxon>Flavobacteriaceae</taxon>
        <taxon>Myroides</taxon>
    </lineage>
</organism>